<dbReference type="OrthoDB" id="9799580at2"/>
<sequence>MRLGNQKIVPAARSVKDFERMLKSPYEYLILLDSHAAQLQSLVSMAKRRNKKVLLHVDLIKGLRNDEHAAEFLCQQIRPAGLISTRTQVVQVAKKRSLMAIQRMFLLDSHAMETGYRLLDSFRPDYIEVLPGILPHIIREVRQRVDIPILAGGLIRSREEVCAALEAGAVAVTTSRREIWEQMQSGVYRPEKREQE</sequence>
<dbReference type="SUPFAM" id="SSF110391">
    <property type="entry name" value="GlpP-like"/>
    <property type="match status" value="1"/>
</dbReference>
<dbReference type="Gene3D" id="3.20.20.70">
    <property type="entry name" value="Aldolase class I"/>
    <property type="match status" value="1"/>
</dbReference>
<comment type="function">
    <text evidence="1">Regulates expression of the glpD operon. In the presence of glycerol 3-phosphate (G3P) causes antitermination of transcription of glpD at the inverted repeat of the leader region to enhance its transcription. Binds and stabilizes glpD leader mRNA.</text>
</comment>
<dbReference type="STRING" id="201973.SAMN04488025_13125"/>
<accession>A0A1I2RIU0</accession>
<evidence type="ECO:0000313" key="2">
    <source>
        <dbReference type="EMBL" id="SFG40432.1"/>
    </source>
</evidence>
<dbReference type="RefSeq" id="WP_092040453.1">
    <property type="nucleotide sequence ID" value="NZ_FOOK01000031.1"/>
</dbReference>
<dbReference type="GO" id="GO:0045893">
    <property type="term" value="P:positive regulation of DNA-templated transcription"/>
    <property type="evidence" value="ECO:0007669"/>
    <property type="project" value="TreeGrafter"/>
</dbReference>
<gene>
    <name evidence="2" type="ORF">SAMN04488025_13125</name>
</gene>
<proteinExistence type="predicted"/>
<dbReference type="GO" id="GO:0006071">
    <property type="term" value="P:glycerol metabolic process"/>
    <property type="evidence" value="ECO:0007669"/>
    <property type="project" value="UniProtKB-UniRule"/>
</dbReference>
<dbReference type="InterPro" id="IPR006699">
    <property type="entry name" value="GlpP"/>
</dbReference>
<name>A0A1I2RIU0_9BACL</name>
<dbReference type="PANTHER" id="PTHR35787">
    <property type="entry name" value="GLYCEROL UPTAKE OPERON ANTITERMINATOR REGULATORY PROTEIN"/>
    <property type="match status" value="1"/>
</dbReference>
<dbReference type="AlphaFoldDB" id="A0A1I2RIU0"/>
<evidence type="ECO:0000256" key="1">
    <source>
        <dbReference type="PIRNR" id="PIRNR016897"/>
    </source>
</evidence>
<keyword evidence="1" id="KW-0319">Glycerol metabolism</keyword>
<keyword evidence="1" id="KW-0694">RNA-binding</keyword>
<keyword evidence="1" id="KW-0804">Transcription</keyword>
<dbReference type="EMBL" id="FOOK01000031">
    <property type="protein sequence ID" value="SFG40432.1"/>
    <property type="molecule type" value="Genomic_DNA"/>
</dbReference>
<dbReference type="PIRSF" id="PIRSF016897">
    <property type="entry name" value="GlpP"/>
    <property type="match status" value="1"/>
</dbReference>
<keyword evidence="1" id="KW-0805">Transcription regulation</keyword>
<protein>
    <recommendedName>
        <fullName evidence="1">Glycerol uptake operon antiterminator regulatory protein</fullName>
    </recommendedName>
</protein>
<organism evidence="2 3">
    <name type="scientific">Planifilum fulgidum</name>
    <dbReference type="NCBI Taxonomy" id="201973"/>
    <lineage>
        <taxon>Bacteria</taxon>
        <taxon>Bacillati</taxon>
        <taxon>Bacillota</taxon>
        <taxon>Bacilli</taxon>
        <taxon>Bacillales</taxon>
        <taxon>Thermoactinomycetaceae</taxon>
        <taxon>Planifilum</taxon>
    </lineage>
</organism>
<dbReference type="Proteomes" id="UP000198661">
    <property type="component" value="Unassembled WGS sequence"/>
</dbReference>
<keyword evidence="3" id="KW-1185">Reference proteome</keyword>
<dbReference type="PANTHER" id="PTHR35787:SF1">
    <property type="entry name" value="GLYCEROL UPTAKE OPERON ANTITERMINATOR REGULATORY PROTEIN"/>
    <property type="match status" value="1"/>
</dbReference>
<dbReference type="InterPro" id="IPR013785">
    <property type="entry name" value="Aldolase_TIM"/>
</dbReference>
<evidence type="ECO:0000313" key="3">
    <source>
        <dbReference type="Proteomes" id="UP000198661"/>
    </source>
</evidence>
<dbReference type="Pfam" id="PF04309">
    <property type="entry name" value="G3P_antiterm"/>
    <property type="match status" value="1"/>
</dbReference>
<reference evidence="2 3" key="1">
    <citation type="submission" date="2016-10" db="EMBL/GenBank/DDBJ databases">
        <authorList>
            <person name="de Groot N.N."/>
        </authorList>
    </citation>
    <scope>NUCLEOTIDE SEQUENCE [LARGE SCALE GENOMIC DNA]</scope>
    <source>
        <strain evidence="2 3">DSM 44945</strain>
    </source>
</reference>
<dbReference type="GO" id="GO:0003723">
    <property type="term" value="F:RNA binding"/>
    <property type="evidence" value="ECO:0007669"/>
    <property type="project" value="UniProtKB-KW"/>
</dbReference>
<dbReference type="GO" id="GO:0001072">
    <property type="term" value="F:transcription antitermination factor activity, RNA binding"/>
    <property type="evidence" value="ECO:0007669"/>
    <property type="project" value="TreeGrafter"/>
</dbReference>